<feature type="compositionally biased region" description="Basic and acidic residues" evidence="1">
    <location>
        <begin position="153"/>
        <end position="166"/>
    </location>
</feature>
<evidence type="ECO:0000256" key="1">
    <source>
        <dbReference type="SAM" id="MobiDB-lite"/>
    </source>
</evidence>
<dbReference type="EMBL" id="BAAANS010000016">
    <property type="protein sequence ID" value="GAA2097957.1"/>
    <property type="molecule type" value="Genomic_DNA"/>
</dbReference>
<protein>
    <recommendedName>
        <fullName evidence="4">NTP pyrophosphohydrolase</fullName>
    </recommendedName>
</protein>
<reference evidence="2 3" key="1">
    <citation type="journal article" date="2019" name="Int. J. Syst. Evol. Microbiol.">
        <title>The Global Catalogue of Microorganisms (GCM) 10K type strain sequencing project: providing services to taxonomists for standard genome sequencing and annotation.</title>
        <authorList>
            <consortium name="The Broad Institute Genomics Platform"/>
            <consortium name="The Broad Institute Genome Sequencing Center for Infectious Disease"/>
            <person name="Wu L."/>
            <person name="Ma J."/>
        </authorList>
    </citation>
    <scope>NUCLEOTIDE SEQUENCE [LARGE SCALE GENOMIC DNA]</scope>
    <source>
        <strain evidence="2 3">JCM 14559</strain>
    </source>
</reference>
<accession>A0ABN2WUG9</accession>
<feature type="region of interest" description="Disordered" evidence="1">
    <location>
        <begin position="136"/>
        <end position="173"/>
    </location>
</feature>
<comment type="caution">
    <text evidence="2">The sequence shown here is derived from an EMBL/GenBank/DDBJ whole genome shotgun (WGS) entry which is preliminary data.</text>
</comment>
<organism evidence="2 3">
    <name type="scientific">Kitasatospora saccharophila</name>
    <dbReference type="NCBI Taxonomy" id="407973"/>
    <lineage>
        <taxon>Bacteria</taxon>
        <taxon>Bacillati</taxon>
        <taxon>Actinomycetota</taxon>
        <taxon>Actinomycetes</taxon>
        <taxon>Kitasatosporales</taxon>
        <taxon>Streptomycetaceae</taxon>
        <taxon>Kitasatospora</taxon>
    </lineage>
</organism>
<feature type="region of interest" description="Disordered" evidence="1">
    <location>
        <begin position="1"/>
        <end position="28"/>
    </location>
</feature>
<sequence length="173" mass="17963">MEQQHSQQSPERHGRPVAPPEAPPGASLPLLVVDGANVVGSVPDGWWRDRPGAAERLRDALVETAADGVPGVPGPLAVVLVVEGAARDVAGVPGVRVVSAPGSGDDRIVELVAAEAASAPDRRLLVVTADRELRGRVAALGAEPLGPRTVRRPSPDRPGRTDRPPRPTDLPSD</sequence>
<evidence type="ECO:0008006" key="4">
    <source>
        <dbReference type="Google" id="ProtNLM"/>
    </source>
</evidence>
<proteinExistence type="predicted"/>
<dbReference type="Proteomes" id="UP001500897">
    <property type="component" value="Unassembled WGS sequence"/>
</dbReference>
<evidence type="ECO:0000313" key="2">
    <source>
        <dbReference type="EMBL" id="GAA2097957.1"/>
    </source>
</evidence>
<name>A0ABN2WUG9_9ACTN</name>
<evidence type="ECO:0000313" key="3">
    <source>
        <dbReference type="Proteomes" id="UP001500897"/>
    </source>
</evidence>
<keyword evidence="3" id="KW-1185">Reference proteome</keyword>
<gene>
    <name evidence="2" type="ORF">GCM10009759_28510</name>
</gene>